<evidence type="ECO:0000256" key="4">
    <source>
        <dbReference type="ARBA" id="ARBA00022679"/>
    </source>
</evidence>
<evidence type="ECO:0000256" key="7">
    <source>
        <dbReference type="ARBA" id="ARBA00022842"/>
    </source>
</evidence>
<keyword evidence="6 10" id="KW-0274">FAD</keyword>
<dbReference type="EC" id="2.7.1.180" evidence="1 10"/>
<comment type="similarity">
    <text evidence="10">Belongs to the ApbE family.</text>
</comment>
<accession>A0A517T9I6</accession>
<dbReference type="Gene3D" id="3.10.520.10">
    <property type="entry name" value="ApbE-like domains"/>
    <property type="match status" value="1"/>
</dbReference>
<evidence type="ECO:0000256" key="2">
    <source>
        <dbReference type="ARBA" id="ARBA00016337"/>
    </source>
</evidence>
<dbReference type="InterPro" id="IPR003374">
    <property type="entry name" value="ApbE-like_sf"/>
</dbReference>
<dbReference type="PANTHER" id="PTHR30040:SF2">
    <property type="entry name" value="FAD:PROTEIN FMN TRANSFERASE"/>
    <property type="match status" value="1"/>
</dbReference>
<evidence type="ECO:0000256" key="5">
    <source>
        <dbReference type="ARBA" id="ARBA00022723"/>
    </source>
</evidence>
<dbReference type="Pfam" id="PF02424">
    <property type="entry name" value="ApbE"/>
    <property type="match status" value="1"/>
</dbReference>
<evidence type="ECO:0000256" key="1">
    <source>
        <dbReference type="ARBA" id="ARBA00011955"/>
    </source>
</evidence>
<feature type="binding site" evidence="11">
    <location>
        <position position="174"/>
    </location>
    <ligand>
        <name>Mg(2+)</name>
        <dbReference type="ChEBI" id="CHEBI:18420"/>
    </ligand>
</feature>
<dbReference type="GO" id="GO:0046872">
    <property type="term" value="F:metal ion binding"/>
    <property type="evidence" value="ECO:0007669"/>
    <property type="project" value="UniProtKB-UniRule"/>
</dbReference>
<reference evidence="12 13" key="1">
    <citation type="submission" date="2019-02" db="EMBL/GenBank/DDBJ databases">
        <title>Deep-cultivation of Planctomycetes and their phenomic and genomic characterization uncovers novel biology.</title>
        <authorList>
            <person name="Wiegand S."/>
            <person name="Jogler M."/>
            <person name="Boedeker C."/>
            <person name="Pinto D."/>
            <person name="Vollmers J."/>
            <person name="Rivas-Marin E."/>
            <person name="Kohn T."/>
            <person name="Peeters S.H."/>
            <person name="Heuer A."/>
            <person name="Rast P."/>
            <person name="Oberbeckmann S."/>
            <person name="Bunk B."/>
            <person name="Jeske O."/>
            <person name="Meyerdierks A."/>
            <person name="Storesund J.E."/>
            <person name="Kallscheuer N."/>
            <person name="Luecker S."/>
            <person name="Lage O.M."/>
            <person name="Pohl T."/>
            <person name="Merkel B.J."/>
            <person name="Hornburger P."/>
            <person name="Mueller R.-W."/>
            <person name="Bruemmer F."/>
            <person name="Labrenz M."/>
            <person name="Spormann A.M."/>
            <person name="Op den Camp H."/>
            <person name="Overmann J."/>
            <person name="Amann R."/>
            <person name="Jetten M.S.M."/>
            <person name="Mascher T."/>
            <person name="Medema M.H."/>
            <person name="Devos D.P."/>
            <person name="Kaster A.-K."/>
            <person name="Ovreas L."/>
            <person name="Rohde M."/>
            <person name="Galperin M.Y."/>
            <person name="Jogler C."/>
        </authorList>
    </citation>
    <scope>NUCLEOTIDE SEQUENCE [LARGE SCALE GENOMIC DNA]</scope>
    <source>
        <strain evidence="12 13">V22</strain>
    </source>
</reference>
<protein>
    <recommendedName>
        <fullName evidence="2 10">FAD:protein FMN transferase</fullName>
        <ecNumber evidence="1 10">2.7.1.180</ecNumber>
    </recommendedName>
    <alternativeName>
        <fullName evidence="8 10">Flavin transferase</fullName>
    </alternativeName>
</protein>
<gene>
    <name evidence="12" type="primary">apbE_2</name>
    <name evidence="12" type="ORF">V22_22830</name>
</gene>
<evidence type="ECO:0000256" key="8">
    <source>
        <dbReference type="ARBA" id="ARBA00031306"/>
    </source>
</evidence>
<keyword evidence="13" id="KW-1185">Reference proteome</keyword>
<evidence type="ECO:0000256" key="11">
    <source>
        <dbReference type="PIRSR" id="PIRSR006268-2"/>
    </source>
</evidence>
<keyword evidence="4 10" id="KW-0808">Transferase</keyword>
<evidence type="ECO:0000256" key="6">
    <source>
        <dbReference type="ARBA" id="ARBA00022827"/>
    </source>
</evidence>
<dbReference type="InterPro" id="IPR024932">
    <property type="entry name" value="ApbE"/>
</dbReference>
<dbReference type="RefSeq" id="WP_145262700.1">
    <property type="nucleotide sequence ID" value="NZ_CP036316.1"/>
</dbReference>
<dbReference type="GO" id="GO:0016740">
    <property type="term" value="F:transferase activity"/>
    <property type="evidence" value="ECO:0007669"/>
    <property type="project" value="UniProtKB-UniRule"/>
</dbReference>
<dbReference type="EMBL" id="CP036316">
    <property type="protein sequence ID" value="QDT65037.1"/>
    <property type="molecule type" value="Genomic_DNA"/>
</dbReference>
<keyword evidence="7 10" id="KW-0460">Magnesium</keyword>
<dbReference type="OrthoDB" id="9778595at2"/>
<keyword evidence="12" id="KW-0449">Lipoprotein</keyword>
<dbReference type="AlphaFoldDB" id="A0A517T9I6"/>
<evidence type="ECO:0000256" key="10">
    <source>
        <dbReference type="PIRNR" id="PIRNR006268"/>
    </source>
</evidence>
<feature type="binding site" evidence="11">
    <location>
        <position position="291"/>
    </location>
    <ligand>
        <name>Mg(2+)</name>
        <dbReference type="ChEBI" id="CHEBI:18420"/>
    </ligand>
</feature>
<evidence type="ECO:0000256" key="9">
    <source>
        <dbReference type="ARBA" id="ARBA00048540"/>
    </source>
</evidence>
<sequence length="338" mass="36719">MFRWVVLGLVITTSAAIAEENSLKRFEFQEIRMGVPFRIIMYVEGREVANSASKEVFARIRELDLTCSDYDPDSELNQLKKSPVGHSTPISDDLGRVLNRGLCLAEKTGGTFDPTIGPLTRLWRRARRAKQLPDKGTLQASRNAVGHHHLQIDHHNSRYTATLKQTEMAFDLGGIAKGFAADEGLVTLKKHGITRALIDASGDLAIGEAPPDKAGWTIGIAALKSPDAEPVEAIVVEHCGVATSGDAYQYIEIDGTRYSHIVDPHTGYGLTNRCSVTVIAKDGTAADAYASALSVMGPKAGIEFAYRTKDLDAYFVELSNGEPERATSKNFPSTVSVE</sequence>
<dbReference type="PANTHER" id="PTHR30040">
    <property type="entry name" value="THIAMINE BIOSYNTHESIS LIPOPROTEIN APBE"/>
    <property type="match status" value="1"/>
</dbReference>
<dbReference type="PIRSF" id="PIRSF006268">
    <property type="entry name" value="ApbE"/>
    <property type="match status" value="1"/>
</dbReference>
<dbReference type="Proteomes" id="UP000319976">
    <property type="component" value="Chromosome"/>
</dbReference>
<dbReference type="KEGG" id="chya:V22_22830"/>
<dbReference type="SUPFAM" id="SSF143631">
    <property type="entry name" value="ApbE-like"/>
    <property type="match status" value="1"/>
</dbReference>
<comment type="cofactor">
    <cofactor evidence="11">
        <name>Mg(2+)</name>
        <dbReference type="ChEBI" id="CHEBI:18420"/>
    </cofactor>
    <cofactor evidence="11">
        <name>Mn(2+)</name>
        <dbReference type="ChEBI" id="CHEBI:29035"/>
    </cofactor>
    <text evidence="11">Magnesium. Can also use manganese.</text>
</comment>
<organism evidence="12 13">
    <name type="scientific">Calycomorphotria hydatis</name>
    <dbReference type="NCBI Taxonomy" id="2528027"/>
    <lineage>
        <taxon>Bacteria</taxon>
        <taxon>Pseudomonadati</taxon>
        <taxon>Planctomycetota</taxon>
        <taxon>Planctomycetia</taxon>
        <taxon>Planctomycetales</taxon>
        <taxon>Planctomycetaceae</taxon>
        <taxon>Calycomorphotria</taxon>
    </lineage>
</organism>
<keyword evidence="3 10" id="KW-0285">Flavoprotein</keyword>
<keyword evidence="5 10" id="KW-0479">Metal-binding</keyword>
<name>A0A517T9I6_9PLAN</name>
<comment type="catalytic activity">
    <reaction evidence="9 10">
        <text>L-threonyl-[protein] + FAD = FMN-L-threonyl-[protein] + AMP + H(+)</text>
        <dbReference type="Rhea" id="RHEA:36847"/>
        <dbReference type="Rhea" id="RHEA-COMP:11060"/>
        <dbReference type="Rhea" id="RHEA-COMP:11061"/>
        <dbReference type="ChEBI" id="CHEBI:15378"/>
        <dbReference type="ChEBI" id="CHEBI:30013"/>
        <dbReference type="ChEBI" id="CHEBI:57692"/>
        <dbReference type="ChEBI" id="CHEBI:74257"/>
        <dbReference type="ChEBI" id="CHEBI:456215"/>
        <dbReference type="EC" id="2.7.1.180"/>
    </reaction>
</comment>
<feature type="binding site" evidence="11">
    <location>
        <position position="287"/>
    </location>
    <ligand>
        <name>Mg(2+)</name>
        <dbReference type="ChEBI" id="CHEBI:18420"/>
    </ligand>
</feature>
<evidence type="ECO:0000313" key="13">
    <source>
        <dbReference type="Proteomes" id="UP000319976"/>
    </source>
</evidence>
<evidence type="ECO:0000256" key="3">
    <source>
        <dbReference type="ARBA" id="ARBA00022630"/>
    </source>
</evidence>
<evidence type="ECO:0000313" key="12">
    <source>
        <dbReference type="EMBL" id="QDT65037.1"/>
    </source>
</evidence>
<proteinExistence type="inferred from homology"/>